<feature type="signal peptide" evidence="1">
    <location>
        <begin position="1"/>
        <end position="20"/>
    </location>
</feature>
<evidence type="ECO:0000313" key="3">
    <source>
        <dbReference type="Proteomes" id="UP000076128"/>
    </source>
</evidence>
<dbReference type="EMBL" id="CP012661">
    <property type="protein sequence ID" value="AMY69918.1"/>
    <property type="molecule type" value="Genomic_DNA"/>
</dbReference>
<keyword evidence="1" id="KW-0732">Signal</keyword>
<dbReference type="RefSeq" id="WP_257724764.1">
    <property type="nucleotide sequence ID" value="NZ_CP012661.1"/>
</dbReference>
<dbReference type="Proteomes" id="UP000076128">
    <property type="component" value="Chromosome"/>
</dbReference>
<organism evidence="2 3">
    <name type="scientific">Frigidibacter mobilis</name>
    <dbReference type="NCBI Taxonomy" id="1335048"/>
    <lineage>
        <taxon>Bacteria</taxon>
        <taxon>Pseudomonadati</taxon>
        <taxon>Pseudomonadota</taxon>
        <taxon>Alphaproteobacteria</taxon>
        <taxon>Rhodobacterales</taxon>
        <taxon>Paracoccaceae</taxon>
        <taxon>Frigidibacter</taxon>
    </lineage>
</organism>
<protein>
    <submittedName>
        <fullName evidence="2">Uncharacterized protein</fullName>
    </submittedName>
</protein>
<proteinExistence type="predicted"/>
<dbReference type="AlphaFoldDB" id="A0A159Z635"/>
<keyword evidence="3" id="KW-1185">Reference proteome</keyword>
<feature type="chain" id="PRO_5007812050" evidence="1">
    <location>
        <begin position="21"/>
        <end position="43"/>
    </location>
</feature>
<evidence type="ECO:0000313" key="2">
    <source>
        <dbReference type="EMBL" id="AMY69918.1"/>
    </source>
</evidence>
<dbReference type="KEGG" id="daa:AKL17_2679"/>
<accession>A0A159Z635</accession>
<reference evidence="2 3" key="1">
    <citation type="submission" date="2015-09" db="EMBL/GenBank/DDBJ databases">
        <title>Complete genome sequence of Defluviimonas alba cai42t isolated from an oilfield in Xinjiang.</title>
        <authorList>
            <person name="Geng S."/>
            <person name="Pan X."/>
            <person name="Wu X."/>
        </authorList>
    </citation>
    <scope>NUCLEOTIDE SEQUENCE [LARGE SCALE GENOMIC DNA]</scope>
    <source>
        <strain evidence="3">cai42</strain>
    </source>
</reference>
<evidence type="ECO:0000256" key="1">
    <source>
        <dbReference type="SAM" id="SignalP"/>
    </source>
</evidence>
<name>A0A159Z635_9RHOB</name>
<sequence length="43" mass="4222">MFAKRIATTCLAAVPVMALAEPAEVTAASGSGLPGPMSLPSCC</sequence>
<gene>
    <name evidence="2" type="ORF">AKL17_2679</name>
</gene>